<evidence type="ECO:0000313" key="2">
    <source>
        <dbReference type="EMBL" id="CAL5995673.1"/>
    </source>
</evidence>
<dbReference type="AlphaFoldDB" id="A0AA86UQQ8"/>
<dbReference type="EMBL" id="CATOUU010000937">
    <property type="protein sequence ID" value="CAI9961017.1"/>
    <property type="molecule type" value="Genomic_DNA"/>
</dbReference>
<keyword evidence="3" id="KW-1185">Reference proteome</keyword>
<accession>A0AA86UQQ8</accession>
<proteinExistence type="predicted"/>
<comment type="caution">
    <text evidence="1">The sequence shown here is derived from an EMBL/GenBank/DDBJ whole genome shotgun (WGS) entry which is preliminary data.</text>
</comment>
<gene>
    <name evidence="2" type="ORF">HINF_LOCUS14149</name>
    <name evidence="1" type="ORF">HINF_LOCUS48662</name>
</gene>
<evidence type="ECO:0000313" key="1">
    <source>
        <dbReference type="EMBL" id="CAI9961017.1"/>
    </source>
</evidence>
<dbReference type="EMBL" id="CAXDID020000033">
    <property type="protein sequence ID" value="CAL5995673.1"/>
    <property type="molecule type" value="Genomic_DNA"/>
</dbReference>
<reference evidence="2 3" key="2">
    <citation type="submission" date="2024-07" db="EMBL/GenBank/DDBJ databases">
        <authorList>
            <person name="Akdeniz Z."/>
        </authorList>
    </citation>
    <scope>NUCLEOTIDE SEQUENCE [LARGE SCALE GENOMIC DNA]</scope>
</reference>
<organism evidence="1">
    <name type="scientific">Hexamita inflata</name>
    <dbReference type="NCBI Taxonomy" id="28002"/>
    <lineage>
        <taxon>Eukaryota</taxon>
        <taxon>Metamonada</taxon>
        <taxon>Diplomonadida</taxon>
        <taxon>Hexamitidae</taxon>
        <taxon>Hexamitinae</taxon>
        <taxon>Hexamita</taxon>
    </lineage>
</organism>
<name>A0AA86UQQ8_9EUKA</name>
<dbReference type="Proteomes" id="UP001642409">
    <property type="component" value="Unassembled WGS sequence"/>
</dbReference>
<protein>
    <submittedName>
        <fullName evidence="2">Hypothetical_protein</fullName>
    </submittedName>
</protein>
<sequence length="126" mass="14168">MLSTICKAERLTYELQPTLTNVNILFSDSRAAIFVTHLFLNFTHSLTLSLLNSSSSQLRTNLLQKLLGSKSDVEIIELKMCSSPQVKGYELSSSANSQSIEVKISYSILQFSYFYNALINLLTHQI</sequence>
<evidence type="ECO:0000313" key="3">
    <source>
        <dbReference type="Proteomes" id="UP001642409"/>
    </source>
</evidence>
<reference evidence="1" key="1">
    <citation type="submission" date="2023-06" db="EMBL/GenBank/DDBJ databases">
        <authorList>
            <person name="Kurt Z."/>
        </authorList>
    </citation>
    <scope>NUCLEOTIDE SEQUENCE</scope>
</reference>